<reference evidence="12 13" key="1">
    <citation type="submission" date="2019-09" db="EMBL/GenBank/DDBJ databases">
        <title>Bird 10,000 Genomes (B10K) Project - Family phase.</title>
        <authorList>
            <person name="Zhang G."/>
        </authorList>
    </citation>
    <scope>NUCLEOTIDE SEQUENCE [LARGE SCALE GENOMIC DNA]</scope>
    <source>
        <strain evidence="12">B10K-MSB-04</strain>
    </source>
</reference>
<name>A0A7K7A1S5_9AVES</name>
<keyword evidence="7" id="KW-1015">Disulfide bond</keyword>
<dbReference type="EMBL" id="VZSG01000585">
    <property type="protein sequence ID" value="NWX90018.1"/>
    <property type="molecule type" value="Genomic_DNA"/>
</dbReference>
<keyword evidence="3" id="KW-0812">Transmembrane</keyword>
<dbReference type="InterPro" id="IPR003599">
    <property type="entry name" value="Ig_sub"/>
</dbReference>
<evidence type="ECO:0000256" key="7">
    <source>
        <dbReference type="ARBA" id="ARBA00023157"/>
    </source>
</evidence>
<dbReference type="GO" id="GO:0031295">
    <property type="term" value="P:T cell costimulation"/>
    <property type="evidence" value="ECO:0007669"/>
    <property type="project" value="TreeGrafter"/>
</dbReference>
<dbReference type="PROSITE" id="PS50835">
    <property type="entry name" value="IG_LIKE"/>
    <property type="match status" value="2"/>
</dbReference>
<dbReference type="Gene3D" id="2.60.40.10">
    <property type="entry name" value="Immunoglobulins"/>
    <property type="match status" value="2"/>
</dbReference>
<evidence type="ECO:0000313" key="12">
    <source>
        <dbReference type="EMBL" id="NWX90018.1"/>
    </source>
</evidence>
<dbReference type="Pfam" id="PF07686">
    <property type="entry name" value="V-set"/>
    <property type="match status" value="2"/>
</dbReference>
<dbReference type="GO" id="GO:0007166">
    <property type="term" value="P:cell surface receptor signaling pathway"/>
    <property type="evidence" value="ECO:0007669"/>
    <property type="project" value="TreeGrafter"/>
</dbReference>
<keyword evidence="2" id="KW-1003">Cell membrane</keyword>
<protein>
    <submittedName>
        <fullName evidence="12">HHLA2 protein</fullName>
    </submittedName>
</protein>
<evidence type="ECO:0000256" key="10">
    <source>
        <dbReference type="ARBA" id="ARBA00023319"/>
    </source>
</evidence>
<dbReference type="SUPFAM" id="SSF48726">
    <property type="entry name" value="Immunoglobulin"/>
    <property type="match status" value="2"/>
</dbReference>
<dbReference type="Proteomes" id="UP000538817">
    <property type="component" value="Unassembled WGS sequence"/>
</dbReference>
<evidence type="ECO:0000256" key="1">
    <source>
        <dbReference type="ARBA" id="ARBA00004251"/>
    </source>
</evidence>
<dbReference type="GO" id="GO:0009897">
    <property type="term" value="C:external side of plasma membrane"/>
    <property type="evidence" value="ECO:0007669"/>
    <property type="project" value="TreeGrafter"/>
</dbReference>
<dbReference type="InterPro" id="IPR036179">
    <property type="entry name" value="Ig-like_dom_sf"/>
</dbReference>
<keyword evidence="4" id="KW-0732">Signal</keyword>
<feature type="non-terminal residue" evidence="12">
    <location>
        <position position="291"/>
    </location>
</feature>
<dbReference type="GO" id="GO:0042130">
    <property type="term" value="P:negative regulation of T cell proliferation"/>
    <property type="evidence" value="ECO:0007669"/>
    <property type="project" value="TreeGrafter"/>
</dbReference>
<dbReference type="GO" id="GO:0042102">
    <property type="term" value="P:positive regulation of T cell proliferation"/>
    <property type="evidence" value="ECO:0007669"/>
    <property type="project" value="TreeGrafter"/>
</dbReference>
<dbReference type="InterPro" id="IPR013783">
    <property type="entry name" value="Ig-like_fold"/>
</dbReference>
<dbReference type="SMART" id="SM00409">
    <property type="entry name" value="IG"/>
    <property type="match status" value="2"/>
</dbReference>
<dbReference type="AlphaFoldDB" id="A0A7K7A1S5"/>
<feature type="non-terminal residue" evidence="12">
    <location>
        <position position="1"/>
    </location>
</feature>
<keyword evidence="5" id="KW-1133">Transmembrane helix</keyword>
<evidence type="ECO:0000256" key="5">
    <source>
        <dbReference type="ARBA" id="ARBA00022989"/>
    </source>
</evidence>
<keyword evidence="8" id="KW-0675">Receptor</keyword>
<evidence type="ECO:0000256" key="4">
    <source>
        <dbReference type="ARBA" id="ARBA00022729"/>
    </source>
</evidence>
<accession>A0A7K7A1S5</accession>
<evidence type="ECO:0000259" key="11">
    <source>
        <dbReference type="PROSITE" id="PS50835"/>
    </source>
</evidence>
<evidence type="ECO:0000256" key="6">
    <source>
        <dbReference type="ARBA" id="ARBA00023136"/>
    </source>
</evidence>
<comment type="subcellular location">
    <subcellularLocation>
        <location evidence="1">Cell membrane</location>
        <topology evidence="1">Single-pass type I membrane protein</topology>
    </subcellularLocation>
</comment>
<dbReference type="GO" id="GO:0006955">
    <property type="term" value="P:immune response"/>
    <property type="evidence" value="ECO:0007669"/>
    <property type="project" value="TreeGrafter"/>
</dbReference>
<keyword evidence="9" id="KW-0325">Glycoprotein</keyword>
<dbReference type="InterPro" id="IPR007110">
    <property type="entry name" value="Ig-like_dom"/>
</dbReference>
<proteinExistence type="predicted"/>
<dbReference type="PANTHER" id="PTHR25466:SF14">
    <property type="entry name" value="BUTYROPHILIN SUBFAMILY 2 MEMBER A2-LIKE-RELATED"/>
    <property type="match status" value="1"/>
</dbReference>
<evidence type="ECO:0000313" key="13">
    <source>
        <dbReference type="Proteomes" id="UP000538817"/>
    </source>
</evidence>
<keyword evidence="10" id="KW-0393">Immunoglobulin domain</keyword>
<keyword evidence="13" id="KW-1185">Reference proteome</keyword>
<dbReference type="InterPro" id="IPR051713">
    <property type="entry name" value="T-cell_Activation_Regulation"/>
</dbReference>
<comment type="caution">
    <text evidence="12">The sequence shown here is derived from an EMBL/GenBank/DDBJ whole genome shotgun (WGS) entry which is preliminary data.</text>
</comment>
<feature type="domain" description="Ig-like" evidence="11">
    <location>
        <begin position="1"/>
        <end position="102"/>
    </location>
</feature>
<dbReference type="InterPro" id="IPR013106">
    <property type="entry name" value="Ig_V-set"/>
</dbReference>
<gene>
    <name evidence="12" type="primary">Hhla2</name>
    <name evidence="12" type="ORF">NOTPEN_R11007</name>
</gene>
<organism evidence="12 13">
    <name type="scientific">Nothoprocta pentlandii</name>
    <dbReference type="NCBI Taxonomy" id="2585814"/>
    <lineage>
        <taxon>Eukaryota</taxon>
        <taxon>Metazoa</taxon>
        <taxon>Chordata</taxon>
        <taxon>Craniata</taxon>
        <taxon>Vertebrata</taxon>
        <taxon>Euteleostomi</taxon>
        <taxon>Archelosauria</taxon>
        <taxon>Archosauria</taxon>
        <taxon>Dinosauria</taxon>
        <taxon>Saurischia</taxon>
        <taxon>Theropoda</taxon>
        <taxon>Coelurosauria</taxon>
        <taxon>Aves</taxon>
        <taxon>Palaeognathae</taxon>
        <taxon>Tinamiformes</taxon>
        <taxon>Tinamidae</taxon>
        <taxon>Nothoprocta</taxon>
    </lineage>
</organism>
<keyword evidence="6" id="KW-0472">Membrane</keyword>
<evidence type="ECO:0000256" key="2">
    <source>
        <dbReference type="ARBA" id="ARBA00022475"/>
    </source>
</evidence>
<dbReference type="PANTHER" id="PTHR25466">
    <property type="entry name" value="T-LYMPHOCYTE ACTIVATION ANTIGEN"/>
    <property type="match status" value="1"/>
</dbReference>
<evidence type="ECO:0000256" key="9">
    <source>
        <dbReference type="ARBA" id="ARBA00023180"/>
    </source>
</evidence>
<evidence type="ECO:0000256" key="3">
    <source>
        <dbReference type="ARBA" id="ARBA00022692"/>
    </source>
</evidence>
<dbReference type="GO" id="GO:0071222">
    <property type="term" value="P:cellular response to lipopolysaccharide"/>
    <property type="evidence" value="ECO:0007669"/>
    <property type="project" value="TreeGrafter"/>
</dbReference>
<feature type="domain" description="Ig-like" evidence="11">
    <location>
        <begin position="200"/>
        <end position="285"/>
    </location>
</feature>
<dbReference type="FunFam" id="2.60.40.10:FF:000142">
    <property type="entry name" value="V-set domain-containing T-cell activation inhibitor 1"/>
    <property type="match status" value="1"/>
</dbReference>
<evidence type="ECO:0000256" key="8">
    <source>
        <dbReference type="ARBA" id="ARBA00023170"/>
    </source>
</evidence>
<sequence length="291" mass="32735">EQKTVTGHIFGDSILPCFFPRGNDVVIYWKKKDKNVHSYYYQKDQLGVQDKGYRNRTLLFHGDIGSGNASLKLRNLTFADEGLYQCYVGTQETKTEEDVMLHVKDSPYRALEYQKTGTERRLRCFAFLTYSMPNITWTRGNASIPQAGVEESRVGILRTVRSDQDITNTSVPYRCHIGLRREEWAAEWKMEGSDQLAAVEGNNTAIPCECINCTSSPAEQVSVVWTINSNAGVSVLASFNGTSHSYQPRARINTTDFALMLSDLSAGDSGEYLCNISTPRYTKLVVRSLHV</sequence>